<dbReference type="GO" id="GO:0005506">
    <property type="term" value="F:iron ion binding"/>
    <property type="evidence" value="ECO:0007669"/>
    <property type="project" value="InterPro"/>
</dbReference>
<dbReference type="PANTHER" id="PTHR11908">
    <property type="entry name" value="XANTHINE DEHYDROGENASE"/>
    <property type="match status" value="1"/>
</dbReference>
<dbReference type="InterPro" id="IPR000674">
    <property type="entry name" value="Ald_Oxase/Xan_DH_a/b"/>
</dbReference>
<feature type="domain" description="Aldehyde oxidase/xanthine dehydrogenase a/b hammerhead" evidence="4">
    <location>
        <begin position="37"/>
        <end position="141"/>
    </location>
</feature>
<proteinExistence type="predicted"/>
<dbReference type="EC" id="1.17.1.4" evidence="5"/>
<accession>A0A245ZF51</accession>
<dbReference type="SUPFAM" id="SSF56003">
    <property type="entry name" value="Molybdenum cofactor-binding domain"/>
    <property type="match status" value="1"/>
</dbReference>
<dbReference type="InterPro" id="IPR036856">
    <property type="entry name" value="Ald_Oxase/Xan_DH_a/b_sf"/>
</dbReference>
<reference evidence="5 6" key="1">
    <citation type="submission" date="2017-03" db="EMBL/GenBank/DDBJ databases">
        <title>Genome sequence of Sphingomonas dokdonensis DSM 21029.</title>
        <authorList>
            <person name="Poehlein A."/>
            <person name="Wuebbeler J.H."/>
            <person name="Steinbuechel A."/>
            <person name="Daniel R."/>
        </authorList>
    </citation>
    <scope>NUCLEOTIDE SEQUENCE [LARGE SCALE GENOMIC DNA]</scope>
    <source>
        <strain evidence="5 6">DSM 21029</strain>
    </source>
</reference>
<sequence>MSDVAMDAPYRPAALDRAEQGLLGKPIDRYEGPLKVSGAAPYAFEQAPEGTAYLAIVTAAIGRGRVTGIDAAAAEAMPGVLKVIHGDPRMPAGEGNSRAMPTMGGDEIFHYGQGIALVVAETQEVAREAARRVTVHYDEQPGRFDAAEVEVQQDHKLGFLPPVNRGDLDAALAQAEVVLDRTFTTPIHFPAALEPHATLAWWEGEQLTVRSSNQVIGGAKGTIATALGIDKDRVRVLAPYVGGGFGGKTGVGQEAVFAAIAAERVGRPVKVALTRRQTAYMVHHRSPTTQRLRIGCDRDGRIGAMGHESVAYQNDDSAFLEPVPFGTLPLYAGEARRFRTDLARIDLPATGAVRAPGEAIGTFAVECAMDELAEQLGLDPIELRRRNEPTRDPTSGKRFTTRRLLDCYDEGARRFGWDKRESTPGSRREGEWLIGMGMAAALRGNFTVNAEAEVILGADGRATVKTDMTDIGTGTYTILAQTVGEMLGLPISAIDVVIGDTDLPPSAGSGGSFGAGSACAAAALACEDILTELALRMNAAADDLRLKDGAVTAGGRTSPLADLVRDRPITARGKTSPGKESQATSQASHGAQFAEVAVSAITGEVRVRRMLGVFDIGRVLNEKTARNQIVGGMVWGLAYALTEDAVVDPRNGRFVNPDFGEYHVAVSADVPRIEAHFIEEIDDSANPAGAKGVGELGIAGSGAAVVNAIHNATGVRIYDMPVTLDKLLSSLPPV</sequence>
<dbReference type="Gene3D" id="3.30.365.10">
    <property type="entry name" value="Aldehyde oxidase/xanthine dehydrogenase, molybdopterin binding domain"/>
    <property type="match status" value="4"/>
</dbReference>
<keyword evidence="2 5" id="KW-0560">Oxidoreductase</keyword>
<comment type="caution">
    <text evidence="5">The sequence shown here is derived from an EMBL/GenBank/DDBJ whole genome shotgun (WGS) entry which is preliminary data.</text>
</comment>
<dbReference type="SMART" id="SM01008">
    <property type="entry name" value="Ald_Xan_dh_C"/>
    <property type="match status" value="1"/>
</dbReference>
<dbReference type="SUPFAM" id="SSF54665">
    <property type="entry name" value="CO dehydrogenase molybdoprotein N-domain-like"/>
    <property type="match status" value="1"/>
</dbReference>
<gene>
    <name evidence="5" type="primary">xdhA_2</name>
    <name evidence="5" type="ORF">SPDO_27730</name>
</gene>
<name>A0A245ZF51_9SPHN</name>
<dbReference type="EMBL" id="NBBI01000006">
    <property type="protein sequence ID" value="OWK28371.1"/>
    <property type="molecule type" value="Genomic_DNA"/>
</dbReference>
<dbReference type="RefSeq" id="WP_088368095.1">
    <property type="nucleotide sequence ID" value="NZ_NBBI01000006.1"/>
</dbReference>
<dbReference type="PANTHER" id="PTHR11908:SF132">
    <property type="entry name" value="ALDEHYDE OXIDASE 1-RELATED"/>
    <property type="match status" value="1"/>
</dbReference>
<dbReference type="InterPro" id="IPR046867">
    <property type="entry name" value="AldOxase/xan_DH_MoCoBD2"/>
</dbReference>
<dbReference type="GO" id="GO:0004854">
    <property type="term" value="F:xanthine dehydrogenase activity"/>
    <property type="evidence" value="ECO:0007669"/>
    <property type="project" value="UniProtKB-EC"/>
</dbReference>
<feature type="region of interest" description="Disordered" evidence="3">
    <location>
        <begin position="565"/>
        <end position="588"/>
    </location>
</feature>
<evidence type="ECO:0000313" key="6">
    <source>
        <dbReference type="Proteomes" id="UP000197290"/>
    </source>
</evidence>
<keyword evidence="1" id="KW-0500">Molybdenum</keyword>
<dbReference type="InterPro" id="IPR016208">
    <property type="entry name" value="Ald_Oxase/xanthine_DH-like"/>
</dbReference>
<evidence type="ECO:0000313" key="5">
    <source>
        <dbReference type="EMBL" id="OWK28371.1"/>
    </source>
</evidence>
<dbReference type="Gene3D" id="3.90.1170.50">
    <property type="entry name" value="Aldehyde oxidase/xanthine dehydrogenase, a/b hammerhead"/>
    <property type="match status" value="1"/>
</dbReference>
<protein>
    <submittedName>
        <fullName evidence="5">Xanthine dehydrogenase molybdenum-binding subunit</fullName>
        <ecNumber evidence="5">1.17.1.4</ecNumber>
    </submittedName>
</protein>
<evidence type="ECO:0000259" key="4">
    <source>
        <dbReference type="SMART" id="SM01008"/>
    </source>
</evidence>
<dbReference type="Proteomes" id="UP000197290">
    <property type="component" value="Unassembled WGS sequence"/>
</dbReference>
<evidence type="ECO:0000256" key="1">
    <source>
        <dbReference type="ARBA" id="ARBA00022505"/>
    </source>
</evidence>
<evidence type="ECO:0000256" key="3">
    <source>
        <dbReference type="SAM" id="MobiDB-lite"/>
    </source>
</evidence>
<dbReference type="InterPro" id="IPR037165">
    <property type="entry name" value="AldOxase/xan_DH_Mopterin-bd_sf"/>
</dbReference>
<keyword evidence="6" id="KW-1185">Reference proteome</keyword>
<evidence type="ECO:0000256" key="2">
    <source>
        <dbReference type="ARBA" id="ARBA00023002"/>
    </source>
</evidence>
<dbReference type="Pfam" id="PF20256">
    <property type="entry name" value="MoCoBD_2"/>
    <property type="match status" value="1"/>
</dbReference>
<dbReference type="OrthoDB" id="8428274at2"/>
<dbReference type="AlphaFoldDB" id="A0A245ZF51"/>
<feature type="compositionally biased region" description="Polar residues" evidence="3">
    <location>
        <begin position="578"/>
        <end position="588"/>
    </location>
</feature>
<organism evidence="5 6">
    <name type="scientific">Sphingomonas dokdonensis</name>
    <dbReference type="NCBI Taxonomy" id="344880"/>
    <lineage>
        <taxon>Bacteria</taxon>
        <taxon>Pseudomonadati</taxon>
        <taxon>Pseudomonadota</taxon>
        <taxon>Alphaproteobacteria</taxon>
        <taxon>Sphingomonadales</taxon>
        <taxon>Sphingomonadaceae</taxon>
        <taxon>Sphingomonas</taxon>
    </lineage>
</organism>
<dbReference type="Pfam" id="PF02738">
    <property type="entry name" value="MoCoBD_1"/>
    <property type="match status" value="1"/>
</dbReference>
<dbReference type="InterPro" id="IPR008274">
    <property type="entry name" value="AldOxase/xan_DH_MoCoBD1"/>
</dbReference>
<dbReference type="Pfam" id="PF01315">
    <property type="entry name" value="Ald_Xan_dh_C"/>
    <property type="match status" value="1"/>
</dbReference>